<evidence type="ECO:0000259" key="3">
    <source>
        <dbReference type="PROSITE" id="PS50071"/>
    </source>
</evidence>
<evidence type="ECO:0000256" key="2">
    <source>
        <dbReference type="RuleBase" id="RU000682"/>
    </source>
</evidence>
<dbReference type="VEuPathDB" id="MicrosporidiaDB:EDEG_00083"/>
<dbReference type="OrthoDB" id="2194933at2759"/>
<evidence type="ECO:0000313" key="4">
    <source>
        <dbReference type="EMBL" id="EJW04966.1"/>
    </source>
</evidence>
<dbReference type="Proteomes" id="UP000003163">
    <property type="component" value="Unassembled WGS sequence"/>
</dbReference>
<sequence>MYSNFSMLTEKEAEAVFGILLLHNNTSKNLYKRARYACKTKKQYMMLEAVSKITMYPSAATREVLACLLGLTPRSIQIWYQNRRKIVSKAHKKPEDQIQDLWLKDKKHIGKFLNHITTHGKYITYEISLREIIKIYYTIKNYCDNHTETIYDGHNCNNIELHSGKIKDGVFNVDKKDGYV</sequence>
<dbReference type="PROSITE" id="PS50071">
    <property type="entry name" value="HOMEOBOX_2"/>
    <property type="match status" value="1"/>
</dbReference>
<dbReference type="GO" id="GO:0005634">
    <property type="term" value="C:nucleus"/>
    <property type="evidence" value="ECO:0007669"/>
    <property type="project" value="UniProtKB-SubCell"/>
</dbReference>
<dbReference type="InParanoid" id="J9DB23"/>
<evidence type="ECO:0000313" key="5">
    <source>
        <dbReference type="Proteomes" id="UP000003163"/>
    </source>
</evidence>
<dbReference type="PANTHER" id="PTHR46255">
    <property type="entry name" value="SHORT STATURE HOMEOBOX"/>
    <property type="match status" value="1"/>
</dbReference>
<keyword evidence="1 2" id="KW-0539">Nucleus</keyword>
<dbReference type="PANTHER" id="PTHR46255:SF3">
    <property type="entry name" value="HOMEOBOX DOMAIN-CONTAINING PROTEIN"/>
    <property type="match status" value="1"/>
</dbReference>
<dbReference type="GO" id="GO:1990837">
    <property type="term" value="F:sequence-specific double-stranded DNA binding"/>
    <property type="evidence" value="ECO:0007669"/>
    <property type="project" value="TreeGrafter"/>
</dbReference>
<keyword evidence="5" id="KW-1185">Reference proteome</keyword>
<organism evidence="4 5">
    <name type="scientific">Edhazardia aedis (strain USNM 41457)</name>
    <name type="common">Microsporidian parasite</name>
    <dbReference type="NCBI Taxonomy" id="1003232"/>
    <lineage>
        <taxon>Eukaryota</taxon>
        <taxon>Fungi</taxon>
        <taxon>Fungi incertae sedis</taxon>
        <taxon>Microsporidia</taxon>
        <taxon>Edhazardia</taxon>
    </lineage>
</organism>
<comment type="subcellular location">
    <subcellularLocation>
        <location evidence="1 2">Nucleus</location>
    </subcellularLocation>
</comment>
<dbReference type="InterPro" id="IPR001356">
    <property type="entry name" value="HD"/>
</dbReference>
<comment type="caution">
    <text evidence="4">The sequence shown here is derived from an EMBL/GenBank/DDBJ whole genome shotgun (WGS) entry which is preliminary data.</text>
</comment>
<dbReference type="EMBL" id="AFBI03000001">
    <property type="protein sequence ID" value="EJW04966.1"/>
    <property type="molecule type" value="Genomic_DNA"/>
</dbReference>
<protein>
    <recommendedName>
        <fullName evidence="3">Homeobox domain-containing protein</fullName>
    </recommendedName>
</protein>
<keyword evidence="1 2" id="KW-0238">DNA-binding</keyword>
<feature type="domain" description="Homeobox" evidence="3">
    <location>
        <begin position="30"/>
        <end position="90"/>
    </location>
</feature>
<proteinExistence type="predicted"/>
<accession>J9DB23</accession>
<dbReference type="SMART" id="SM00389">
    <property type="entry name" value="HOX"/>
    <property type="match status" value="1"/>
</dbReference>
<gene>
    <name evidence="4" type="ORF">EDEG_00083</name>
</gene>
<dbReference type="SUPFAM" id="SSF46689">
    <property type="entry name" value="Homeodomain-like"/>
    <property type="match status" value="1"/>
</dbReference>
<dbReference type="Gene3D" id="1.10.10.60">
    <property type="entry name" value="Homeodomain-like"/>
    <property type="match status" value="1"/>
</dbReference>
<evidence type="ECO:0000256" key="1">
    <source>
        <dbReference type="PROSITE-ProRule" id="PRU00108"/>
    </source>
</evidence>
<keyword evidence="1 2" id="KW-0371">Homeobox</keyword>
<dbReference type="HOGENOM" id="CLU_128308_0_0_1"/>
<feature type="DNA-binding region" description="Homeobox" evidence="1">
    <location>
        <begin position="32"/>
        <end position="91"/>
    </location>
</feature>
<dbReference type="AlphaFoldDB" id="J9DB23"/>
<dbReference type="GO" id="GO:0000981">
    <property type="term" value="F:DNA-binding transcription factor activity, RNA polymerase II-specific"/>
    <property type="evidence" value="ECO:0007669"/>
    <property type="project" value="TreeGrafter"/>
</dbReference>
<dbReference type="InterPro" id="IPR009057">
    <property type="entry name" value="Homeodomain-like_sf"/>
</dbReference>
<dbReference type="Pfam" id="PF00046">
    <property type="entry name" value="Homeodomain"/>
    <property type="match status" value="1"/>
</dbReference>
<reference evidence="4 5" key="1">
    <citation type="submission" date="2011-08" db="EMBL/GenBank/DDBJ databases">
        <authorList>
            <person name="Liu Z.J."/>
            <person name="Shi F.L."/>
            <person name="Lu J.Q."/>
            <person name="Li M."/>
            <person name="Wang Z.L."/>
        </authorList>
    </citation>
    <scope>NUCLEOTIDE SEQUENCE [LARGE SCALE GENOMIC DNA]</scope>
    <source>
        <strain evidence="4 5">USNM 41457</strain>
    </source>
</reference>
<reference evidence="5" key="2">
    <citation type="submission" date="2015-07" db="EMBL/GenBank/DDBJ databases">
        <title>Contrasting host-pathogen interactions and genome evolution in two generalist and specialist microsporidian pathogens of mosquitoes.</title>
        <authorList>
            <consortium name="The Broad Institute Genomics Platform"/>
            <consortium name="The Broad Institute Genome Sequencing Center for Infectious Disease"/>
            <person name="Cuomo C.A."/>
            <person name="Sanscrainte N.D."/>
            <person name="Goldberg J.M."/>
            <person name="Heiman D."/>
            <person name="Young S."/>
            <person name="Zeng Q."/>
            <person name="Becnel J.J."/>
            <person name="Birren B.W."/>
        </authorList>
    </citation>
    <scope>NUCLEOTIDE SEQUENCE [LARGE SCALE GENOMIC DNA]</scope>
    <source>
        <strain evidence="5">USNM 41457</strain>
    </source>
</reference>
<dbReference type="CDD" id="cd00086">
    <property type="entry name" value="homeodomain"/>
    <property type="match status" value="1"/>
</dbReference>
<dbReference type="InterPro" id="IPR052631">
    <property type="entry name" value="Paired_homeobox_Bicoid"/>
</dbReference>
<name>J9DB23_EDHAE</name>